<evidence type="ECO:0000256" key="4">
    <source>
        <dbReference type="ARBA" id="ARBA00022692"/>
    </source>
</evidence>
<evidence type="ECO:0000313" key="10">
    <source>
        <dbReference type="EMBL" id="PPK60700.1"/>
    </source>
</evidence>
<gene>
    <name evidence="10" type="ORF">B0F89_11715</name>
</gene>
<dbReference type="Gene3D" id="1.20.1510.10">
    <property type="entry name" value="Cation efflux protein transmembrane domain"/>
    <property type="match status" value="1"/>
</dbReference>
<comment type="similarity">
    <text evidence="2">Belongs to the cation diffusion facilitator (CDF) transporter (TC 2.A.4) family.</text>
</comment>
<dbReference type="InterPro" id="IPR050291">
    <property type="entry name" value="CDF_Transporter"/>
</dbReference>
<evidence type="ECO:0000259" key="8">
    <source>
        <dbReference type="Pfam" id="PF01545"/>
    </source>
</evidence>
<accession>A0AB36ZV47</accession>
<dbReference type="GO" id="GO:0005886">
    <property type="term" value="C:plasma membrane"/>
    <property type="evidence" value="ECO:0007669"/>
    <property type="project" value="TreeGrafter"/>
</dbReference>
<evidence type="ECO:0000256" key="1">
    <source>
        <dbReference type="ARBA" id="ARBA00004141"/>
    </source>
</evidence>
<keyword evidence="6 7" id="KW-0472">Membrane</keyword>
<dbReference type="GO" id="GO:0015341">
    <property type="term" value="F:zinc efflux antiporter activity"/>
    <property type="evidence" value="ECO:0007669"/>
    <property type="project" value="TreeGrafter"/>
</dbReference>
<evidence type="ECO:0000256" key="5">
    <source>
        <dbReference type="ARBA" id="ARBA00022989"/>
    </source>
</evidence>
<proteinExistence type="inferred from homology"/>
<comment type="subcellular location">
    <subcellularLocation>
        <location evidence="1">Membrane</location>
        <topology evidence="1">Multi-pass membrane protein</topology>
    </subcellularLocation>
</comment>
<dbReference type="GO" id="GO:0015093">
    <property type="term" value="F:ferrous iron transmembrane transporter activity"/>
    <property type="evidence" value="ECO:0007669"/>
    <property type="project" value="TreeGrafter"/>
</dbReference>
<feature type="transmembrane region" description="Helical" evidence="7">
    <location>
        <begin position="41"/>
        <end position="58"/>
    </location>
</feature>
<organism evidence="10 11">
    <name type="scientific">Malaciobacter marinus</name>
    <dbReference type="NCBI Taxonomy" id="505249"/>
    <lineage>
        <taxon>Bacteria</taxon>
        <taxon>Pseudomonadati</taxon>
        <taxon>Campylobacterota</taxon>
        <taxon>Epsilonproteobacteria</taxon>
        <taxon>Campylobacterales</taxon>
        <taxon>Arcobacteraceae</taxon>
        <taxon>Malaciobacter</taxon>
    </lineage>
</organism>
<feature type="transmembrane region" description="Helical" evidence="7">
    <location>
        <begin position="180"/>
        <end position="197"/>
    </location>
</feature>
<dbReference type="SUPFAM" id="SSF161111">
    <property type="entry name" value="Cation efflux protein transmembrane domain-like"/>
    <property type="match status" value="1"/>
</dbReference>
<keyword evidence="5 7" id="KW-1133">Transmembrane helix</keyword>
<feature type="transmembrane region" description="Helical" evidence="7">
    <location>
        <begin position="111"/>
        <end position="129"/>
    </location>
</feature>
<keyword evidence="3" id="KW-0813">Transport</keyword>
<dbReference type="Pfam" id="PF01545">
    <property type="entry name" value="Cation_efflux"/>
    <property type="match status" value="1"/>
</dbReference>
<feature type="domain" description="Cation efflux protein cytoplasmic" evidence="9">
    <location>
        <begin position="209"/>
        <end position="287"/>
    </location>
</feature>
<evidence type="ECO:0000256" key="2">
    <source>
        <dbReference type="ARBA" id="ARBA00008114"/>
    </source>
</evidence>
<dbReference type="PANTHER" id="PTHR43840">
    <property type="entry name" value="MITOCHONDRIAL METAL TRANSPORTER 1-RELATED"/>
    <property type="match status" value="1"/>
</dbReference>
<evidence type="ECO:0000256" key="3">
    <source>
        <dbReference type="ARBA" id="ARBA00022448"/>
    </source>
</evidence>
<keyword evidence="4 7" id="KW-0812">Transmembrane</keyword>
<dbReference type="Proteomes" id="UP000239861">
    <property type="component" value="Unassembled WGS sequence"/>
</dbReference>
<dbReference type="InterPro" id="IPR027469">
    <property type="entry name" value="Cation_efflux_TMD_sf"/>
</dbReference>
<evidence type="ECO:0000256" key="7">
    <source>
        <dbReference type="SAM" id="Phobius"/>
    </source>
</evidence>
<sequence length="303" mass="33680">MKSSNVKEQAAKLSVISNTALVIGKLSIGIAIGSVGVISEGIHSSLDLLAAMIAFFAVRQASHPADKKHRYGHGKIENLSGTIEGILILIAAIWIIYEAIQKFYNPHSVEFVGWGVAIMAVSSIVNFFISRHLQKVGEETDSIALKADAMHLKTDVYTSLGVMAGLCGIYLTGWQWLDPLAAVAVAILIIYAAWELIKESFSPLLDVSLPEEDEQKIITKIENHQEHFIDFHSFRTRKAGSERHIDFHLTVCKYHTIDYAHILADKIENDIQILFRESSILIHQEPCNNLCNSCQKTCKVEVK</sequence>
<dbReference type="Gene3D" id="3.30.70.1350">
    <property type="entry name" value="Cation efflux protein, cytoplasmic domain"/>
    <property type="match status" value="1"/>
</dbReference>
<dbReference type="NCBIfam" id="TIGR01297">
    <property type="entry name" value="CDF"/>
    <property type="match status" value="1"/>
</dbReference>
<comment type="caution">
    <text evidence="10">The sequence shown here is derived from an EMBL/GenBank/DDBJ whole genome shotgun (WGS) entry which is preliminary data.</text>
</comment>
<dbReference type="EMBL" id="PTIW01000017">
    <property type="protein sequence ID" value="PPK60700.1"/>
    <property type="molecule type" value="Genomic_DNA"/>
</dbReference>
<dbReference type="AlphaFoldDB" id="A0AB36ZV47"/>
<evidence type="ECO:0000256" key="6">
    <source>
        <dbReference type="ARBA" id="ARBA00023136"/>
    </source>
</evidence>
<dbReference type="GO" id="GO:0015086">
    <property type="term" value="F:cadmium ion transmembrane transporter activity"/>
    <property type="evidence" value="ECO:0007669"/>
    <property type="project" value="TreeGrafter"/>
</dbReference>
<dbReference type="GO" id="GO:0006882">
    <property type="term" value="P:intracellular zinc ion homeostasis"/>
    <property type="evidence" value="ECO:0007669"/>
    <property type="project" value="TreeGrafter"/>
</dbReference>
<feature type="transmembrane region" description="Helical" evidence="7">
    <location>
        <begin position="12"/>
        <end position="35"/>
    </location>
</feature>
<evidence type="ECO:0000259" key="9">
    <source>
        <dbReference type="Pfam" id="PF16916"/>
    </source>
</evidence>
<dbReference type="SUPFAM" id="SSF160240">
    <property type="entry name" value="Cation efflux protein cytoplasmic domain-like"/>
    <property type="match status" value="1"/>
</dbReference>
<evidence type="ECO:0000313" key="11">
    <source>
        <dbReference type="Proteomes" id="UP000239861"/>
    </source>
</evidence>
<reference evidence="10 11" key="1">
    <citation type="submission" date="2018-02" db="EMBL/GenBank/DDBJ databases">
        <title>Subsurface microbial communities from deep shales in Ohio and West Virginia, USA.</title>
        <authorList>
            <person name="Wrighton K."/>
        </authorList>
    </citation>
    <scope>NUCLEOTIDE SEQUENCE [LARGE SCALE GENOMIC DNA]</scope>
    <source>
        <strain evidence="10 11">MARC-MIP3H16</strain>
    </source>
</reference>
<feature type="transmembrane region" description="Helical" evidence="7">
    <location>
        <begin position="79"/>
        <end position="99"/>
    </location>
</feature>
<dbReference type="InterPro" id="IPR058533">
    <property type="entry name" value="Cation_efflux_TM"/>
</dbReference>
<feature type="transmembrane region" description="Helical" evidence="7">
    <location>
        <begin position="156"/>
        <end position="174"/>
    </location>
</feature>
<dbReference type="RefSeq" id="WP_165786224.1">
    <property type="nucleotide sequence ID" value="NZ_FUYO01000018.1"/>
</dbReference>
<dbReference type="InterPro" id="IPR002524">
    <property type="entry name" value="Cation_efflux"/>
</dbReference>
<dbReference type="InterPro" id="IPR036837">
    <property type="entry name" value="Cation_efflux_CTD_sf"/>
</dbReference>
<dbReference type="InterPro" id="IPR027470">
    <property type="entry name" value="Cation_efflux_CTD"/>
</dbReference>
<dbReference type="Pfam" id="PF16916">
    <property type="entry name" value="ZT_dimer"/>
    <property type="match status" value="1"/>
</dbReference>
<protein>
    <submittedName>
        <fullName evidence="10">Cation diffusion facilitator family transporter</fullName>
    </submittedName>
</protein>
<feature type="domain" description="Cation efflux protein transmembrane" evidence="8">
    <location>
        <begin position="12"/>
        <end position="205"/>
    </location>
</feature>
<dbReference type="FunFam" id="1.20.1510.10:FF:000006">
    <property type="entry name" value="Divalent cation efflux transporter"/>
    <property type="match status" value="1"/>
</dbReference>
<name>A0AB36ZV47_9BACT</name>
<dbReference type="PANTHER" id="PTHR43840:SF15">
    <property type="entry name" value="MITOCHONDRIAL METAL TRANSPORTER 1-RELATED"/>
    <property type="match status" value="1"/>
</dbReference>